<dbReference type="Gene3D" id="3.30.70.1030">
    <property type="entry name" value="Apc35880, domain 1"/>
    <property type="match status" value="2"/>
</dbReference>
<dbReference type="Pfam" id="PF06778">
    <property type="entry name" value="Chlor_dismutase"/>
    <property type="match status" value="1"/>
</dbReference>
<evidence type="ECO:0000256" key="1">
    <source>
        <dbReference type="ARBA" id="ARBA00022617"/>
    </source>
</evidence>
<keyword evidence="1" id="KW-0349">Heme</keyword>
<dbReference type="InterPro" id="IPR010644">
    <property type="entry name" value="ChdC/CLD"/>
</dbReference>
<dbReference type="GO" id="GO:0046872">
    <property type="term" value="F:metal ion binding"/>
    <property type="evidence" value="ECO:0007669"/>
    <property type="project" value="UniProtKB-KW"/>
</dbReference>
<dbReference type="PANTHER" id="PTHR36843">
    <property type="entry name" value="HEME-DEPENDENT PEROXIDASE YWFI-RELATED"/>
    <property type="match status" value="1"/>
</dbReference>
<dbReference type="GO" id="GO:0016491">
    <property type="term" value="F:oxidoreductase activity"/>
    <property type="evidence" value="ECO:0007669"/>
    <property type="project" value="InterPro"/>
</dbReference>
<keyword evidence="2" id="KW-0479">Metal-binding</keyword>
<keyword evidence="3" id="KW-0408">Iron</keyword>
<dbReference type="GO" id="GO:0020037">
    <property type="term" value="F:heme binding"/>
    <property type="evidence" value="ECO:0007669"/>
    <property type="project" value="InterPro"/>
</dbReference>
<dbReference type="InterPro" id="IPR011008">
    <property type="entry name" value="Dimeric_a/b-barrel"/>
</dbReference>
<protein>
    <submittedName>
        <fullName evidence="4">Chlorite dismutase</fullName>
    </submittedName>
</protein>
<accession>D2EFB5</accession>
<dbReference type="AlphaFoldDB" id="D2EFB5"/>
<gene>
    <name evidence="4" type="ORF">BJBARM4_0433</name>
</gene>
<evidence type="ECO:0000313" key="5">
    <source>
        <dbReference type="Proteomes" id="UP000009375"/>
    </source>
</evidence>
<evidence type="ECO:0000256" key="2">
    <source>
        <dbReference type="ARBA" id="ARBA00022723"/>
    </source>
</evidence>
<dbReference type="Proteomes" id="UP000009375">
    <property type="component" value="Unassembled WGS sequence"/>
</dbReference>
<sequence length="203" mass="23901">MEELFVSLHCFKLNSKVNKKELIERINELAKKTSKGTFICRQYFSIKHNADLIIFNIAESFDILLLFKEHLMELFGKNLSETYSYLSIYEHPNASYMKEDNSLNYLVAYPVKKDPKWYLLGEKEQNRITKEHVNLALNDANNKNIRSYTTYSFAIDDYEFLVIYEVESLAKWMKVARNLRKAEARNWIIVESPVFVGKKAGNF</sequence>
<dbReference type="SUPFAM" id="SSF54909">
    <property type="entry name" value="Dimeric alpha+beta barrel"/>
    <property type="match status" value="1"/>
</dbReference>
<reference evidence="4 5" key="1">
    <citation type="journal article" date="2010" name="Proc. Natl. Acad. Sci. U.S.A.">
        <title>Enigmatic, ultrasmall, uncultivated Archaea.</title>
        <authorList>
            <person name="Baker B.J."/>
            <person name="Comolli L.R."/>
            <person name="Dick G.J."/>
            <person name="Hauser L.J."/>
            <person name="Hyatt D."/>
            <person name="Dill B.D."/>
            <person name="Land M.L."/>
            <person name="Verberkmoes N.C."/>
            <person name="Hettich R.L."/>
            <person name="Banfield J.F."/>
        </authorList>
    </citation>
    <scope>NUCLEOTIDE SEQUENCE [LARGE SCALE GENOMIC DNA]</scope>
</reference>
<proteinExistence type="predicted"/>
<dbReference type="PANTHER" id="PTHR36843:SF1">
    <property type="entry name" value="COPROHEME DECARBOXYLASE"/>
    <property type="match status" value="1"/>
</dbReference>
<dbReference type="EMBL" id="GG730045">
    <property type="protein sequence ID" value="EEZ92920.1"/>
    <property type="molecule type" value="Genomic_DNA"/>
</dbReference>
<evidence type="ECO:0000313" key="4">
    <source>
        <dbReference type="EMBL" id="EEZ92920.1"/>
    </source>
</evidence>
<name>D2EFB5_PARA4</name>
<evidence type="ECO:0000256" key="3">
    <source>
        <dbReference type="ARBA" id="ARBA00023004"/>
    </source>
</evidence>
<organism evidence="4 5">
    <name type="scientific">Candidatus Parvarchaeum acidiphilum ARMAN-4</name>
    <dbReference type="NCBI Taxonomy" id="662760"/>
    <lineage>
        <taxon>Archaea</taxon>
        <taxon>Candidatus Parvarchaeota</taxon>
        <taxon>Candidatus Parvarchaeum</taxon>
    </lineage>
</organism>